<gene>
    <name evidence="12" type="ORF">GCM10022256_00330</name>
</gene>
<protein>
    <recommendedName>
        <fullName evidence="10">Xylose transport system permease protein XylH</fullName>
    </recommendedName>
</protein>
<feature type="transmembrane region" description="Helical" evidence="11">
    <location>
        <begin position="310"/>
        <end position="333"/>
    </location>
</feature>
<evidence type="ECO:0000256" key="7">
    <source>
        <dbReference type="ARBA" id="ARBA00022989"/>
    </source>
</evidence>
<evidence type="ECO:0000256" key="5">
    <source>
        <dbReference type="ARBA" id="ARBA00022597"/>
    </source>
</evidence>
<organism evidence="12 13">
    <name type="scientific">Frondihabitans peucedani</name>
    <dbReference type="NCBI Taxonomy" id="598626"/>
    <lineage>
        <taxon>Bacteria</taxon>
        <taxon>Bacillati</taxon>
        <taxon>Actinomycetota</taxon>
        <taxon>Actinomycetes</taxon>
        <taxon>Micrococcales</taxon>
        <taxon>Microbacteriaceae</taxon>
        <taxon>Frondihabitans</taxon>
    </lineage>
</organism>
<keyword evidence="5" id="KW-0762">Sugar transport</keyword>
<keyword evidence="13" id="KW-1185">Reference proteome</keyword>
<evidence type="ECO:0000256" key="3">
    <source>
        <dbReference type="ARBA" id="ARBA00022475"/>
    </source>
</evidence>
<evidence type="ECO:0000256" key="4">
    <source>
        <dbReference type="ARBA" id="ARBA00022519"/>
    </source>
</evidence>
<comment type="function">
    <text evidence="9">Part of the binding-protein-dependent transport system for D-xylose. Probably responsible for the translocation of the substrate across the membrane.</text>
</comment>
<keyword evidence="8 11" id="KW-0472">Membrane</keyword>
<comment type="caution">
    <text evidence="12">The sequence shown here is derived from an EMBL/GenBank/DDBJ whole genome shotgun (WGS) entry which is preliminary data.</text>
</comment>
<evidence type="ECO:0000256" key="8">
    <source>
        <dbReference type="ARBA" id="ARBA00023136"/>
    </source>
</evidence>
<evidence type="ECO:0000256" key="2">
    <source>
        <dbReference type="ARBA" id="ARBA00022448"/>
    </source>
</evidence>
<dbReference type="PANTHER" id="PTHR32196:SF32">
    <property type="entry name" value="XYLOSE TRANSPORT SYSTEM PERMEASE PROTEIN XYLH"/>
    <property type="match status" value="1"/>
</dbReference>
<feature type="transmembrane region" description="Helical" evidence="11">
    <location>
        <begin position="263"/>
        <end position="281"/>
    </location>
</feature>
<feature type="transmembrane region" description="Helical" evidence="11">
    <location>
        <begin position="47"/>
        <end position="67"/>
    </location>
</feature>
<dbReference type="Proteomes" id="UP001501594">
    <property type="component" value="Unassembled WGS sequence"/>
</dbReference>
<evidence type="ECO:0000256" key="1">
    <source>
        <dbReference type="ARBA" id="ARBA00004651"/>
    </source>
</evidence>
<evidence type="ECO:0000256" key="6">
    <source>
        <dbReference type="ARBA" id="ARBA00022692"/>
    </source>
</evidence>
<evidence type="ECO:0000256" key="9">
    <source>
        <dbReference type="ARBA" id="ARBA00035611"/>
    </source>
</evidence>
<evidence type="ECO:0000256" key="11">
    <source>
        <dbReference type="SAM" id="Phobius"/>
    </source>
</evidence>
<keyword evidence="4" id="KW-0997">Cell inner membrane</keyword>
<feature type="transmembrane region" description="Helical" evidence="11">
    <location>
        <begin position="158"/>
        <end position="178"/>
    </location>
</feature>
<dbReference type="RefSeq" id="WP_344793020.1">
    <property type="nucleotide sequence ID" value="NZ_BAABAU010000001.1"/>
</dbReference>
<feature type="transmembrane region" description="Helical" evidence="11">
    <location>
        <begin position="104"/>
        <end position="122"/>
    </location>
</feature>
<feature type="transmembrane region" description="Helical" evidence="11">
    <location>
        <begin position="238"/>
        <end position="257"/>
    </location>
</feature>
<feature type="transmembrane region" description="Helical" evidence="11">
    <location>
        <begin position="79"/>
        <end position="99"/>
    </location>
</feature>
<dbReference type="CDD" id="cd06579">
    <property type="entry name" value="TM_PBP1_transp_AraH_like"/>
    <property type="match status" value="1"/>
</dbReference>
<accession>A0ABP8DWP6</accession>
<dbReference type="InterPro" id="IPR001851">
    <property type="entry name" value="ABC_transp_permease"/>
</dbReference>
<keyword evidence="6 11" id="KW-0812">Transmembrane</keyword>
<sequence length="422" mass="43715">MSNVDETLTAATPTPSAADLQDERLLRDQGLGGASRAFVRRVRGGDIGSLPVIVGLVVIWAVFQILSPDFLSPGNLVNLALQCAAVGTIAIGIVLVLLLGEIDLSVGSVSGLAAAILGQGLTTLAWPLWLVIVVSLLVGGAVGLLYGLLFTRFGVPSFVITLAGLLGFLGLQLLILGPNGSINLPYTSPIVQFASASYLPPWLAYVLAAVAAGGLLFSDLRRASRRRRAGLSTGPLSLTIIKAAAMLVGLSIIVWYLSQDFGTGTSFVFFIALVVLMNFVLKRTRWGRSVFAVGGNVEAARRSGIRVNRIYISVFMLTSVFATVGGLLAAARLNSASLSSGAGDTNLNAIAAAVIGGTSLFGGRGSAWSALLGIVVIQSISNGLTLLSLDSSIRYMITGAVLLLAVIIDSLSRRSRAAHGAA</sequence>
<proteinExistence type="predicted"/>
<keyword evidence="7 11" id="KW-1133">Transmembrane helix</keyword>
<evidence type="ECO:0000313" key="13">
    <source>
        <dbReference type="Proteomes" id="UP001501594"/>
    </source>
</evidence>
<name>A0ABP8DWP6_9MICO</name>
<keyword evidence="2" id="KW-0813">Transport</keyword>
<evidence type="ECO:0000313" key="12">
    <source>
        <dbReference type="EMBL" id="GAA4264421.1"/>
    </source>
</evidence>
<dbReference type="PANTHER" id="PTHR32196">
    <property type="entry name" value="ABC TRANSPORTER PERMEASE PROTEIN YPHD-RELATED-RELATED"/>
    <property type="match status" value="1"/>
</dbReference>
<dbReference type="Pfam" id="PF02653">
    <property type="entry name" value="BPD_transp_2"/>
    <property type="match status" value="1"/>
</dbReference>
<keyword evidence="3" id="KW-1003">Cell membrane</keyword>
<feature type="transmembrane region" description="Helical" evidence="11">
    <location>
        <begin position="370"/>
        <end position="387"/>
    </location>
</feature>
<feature type="transmembrane region" description="Helical" evidence="11">
    <location>
        <begin position="198"/>
        <end position="217"/>
    </location>
</feature>
<reference evidence="13" key="1">
    <citation type="journal article" date="2019" name="Int. J. Syst. Evol. Microbiol.">
        <title>The Global Catalogue of Microorganisms (GCM) 10K type strain sequencing project: providing services to taxonomists for standard genome sequencing and annotation.</title>
        <authorList>
            <consortium name="The Broad Institute Genomics Platform"/>
            <consortium name="The Broad Institute Genome Sequencing Center for Infectious Disease"/>
            <person name="Wu L."/>
            <person name="Ma J."/>
        </authorList>
    </citation>
    <scope>NUCLEOTIDE SEQUENCE [LARGE SCALE GENOMIC DNA]</scope>
    <source>
        <strain evidence="13">JCM 17442</strain>
    </source>
</reference>
<comment type="subcellular location">
    <subcellularLocation>
        <location evidence="1">Cell membrane</location>
        <topology evidence="1">Multi-pass membrane protein</topology>
    </subcellularLocation>
</comment>
<evidence type="ECO:0000256" key="10">
    <source>
        <dbReference type="ARBA" id="ARBA00035686"/>
    </source>
</evidence>
<dbReference type="EMBL" id="BAABAU010000001">
    <property type="protein sequence ID" value="GAA4264421.1"/>
    <property type="molecule type" value="Genomic_DNA"/>
</dbReference>
<feature type="transmembrane region" description="Helical" evidence="11">
    <location>
        <begin position="128"/>
        <end position="151"/>
    </location>
</feature>